<proteinExistence type="inferred from homology"/>
<evidence type="ECO:0000313" key="10">
    <source>
        <dbReference type="Proteomes" id="UP001059934"/>
    </source>
</evidence>
<dbReference type="PROSITE" id="PS51671">
    <property type="entry name" value="ACT"/>
    <property type="match status" value="1"/>
</dbReference>
<evidence type="ECO:0000313" key="9">
    <source>
        <dbReference type="EMBL" id="UVW34604.1"/>
    </source>
</evidence>
<evidence type="ECO:0000256" key="4">
    <source>
        <dbReference type="ARBA" id="ARBA00032407"/>
    </source>
</evidence>
<dbReference type="EMBL" id="CP103416">
    <property type="protein sequence ID" value="UVW34604.1"/>
    <property type="molecule type" value="Genomic_DNA"/>
</dbReference>
<dbReference type="CDD" id="cd05399">
    <property type="entry name" value="NT_Rel-Spo_like"/>
    <property type="match status" value="1"/>
</dbReference>
<evidence type="ECO:0000256" key="2">
    <source>
        <dbReference type="ARBA" id="ARBA00025704"/>
    </source>
</evidence>
<comment type="pathway">
    <text evidence="2">Purine metabolism.</text>
</comment>
<dbReference type="InterPro" id="IPR045600">
    <property type="entry name" value="RelA/SpoT_AH_RIS"/>
</dbReference>
<dbReference type="PROSITE" id="PS51880">
    <property type="entry name" value="TGS"/>
    <property type="match status" value="1"/>
</dbReference>
<gene>
    <name evidence="9" type="ORF">NYF23_11375</name>
</gene>
<dbReference type="Pfam" id="PF19296">
    <property type="entry name" value="RelA_AH_RIS"/>
    <property type="match status" value="1"/>
</dbReference>
<dbReference type="SUPFAM" id="SSF55021">
    <property type="entry name" value="ACT-like"/>
    <property type="match status" value="1"/>
</dbReference>
<dbReference type="CDD" id="cd01668">
    <property type="entry name" value="TGS_RSH"/>
    <property type="match status" value="1"/>
</dbReference>
<comment type="function">
    <text evidence="6">In eubacteria ppGpp (guanosine 3'-diphosphate 5'-diphosphate) is a mediator of the stringent response that coordinates a variety of cellular activities in response to changes in nutritional abundance.</text>
</comment>
<evidence type="ECO:0000256" key="1">
    <source>
        <dbReference type="ARBA" id="ARBA00019852"/>
    </source>
</evidence>
<evidence type="ECO:0000259" key="8">
    <source>
        <dbReference type="PROSITE" id="PS51880"/>
    </source>
</evidence>
<name>A0ABY5TR35_9GAMM</name>
<evidence type="ECO:0000259" key="7">
    <source>
        <dbReference type="PROSITE" id="PS51671"/>
    </source>
</evidence>
<dbReference type="InterPro" id="IPR004811">
    <property type="entry name" value="RelA/Spo_fam"/>
</dbReference>
<dbReference type="InterPro" id="IPR012676">
    <property type="entry name" value="TGS-like"/>
</dbReference>
<keyword evidence="10" id="KW-1185">Reference proteome</keyword>
<sequence length="764" mass="85551">MVNVRQHHPRDDANQVDIQRWVDELIQRHAMAQSDAQILLHTCTFTRQALSEELDPERLWDSVTACLQTGLEMAEILAELSLDTAALQAAILYRAIREGRISLDKVRREFGSEVAGLIDKVLRMAVISTISNAQGGSVFGHIAGQQANKIREMLVSIIDDIRVPLIKIAERTCAIRAVKTASSDKQIRVAREVVDVYAPLAHRLGLGNLKWELEDLAFRYLQPLDYATVATLLAEKRRDRQAYIAETIGQVEEQLSNLNIQGEVSGRPKHIYSIWSKMQRKNLSFTQVYDIRALRVLVPTVADCYAVLGWMHSRWENLPREYDDYIAAPKENGYSSLHTAVIGPENKVLEIQIRTFEMHNAAELGVCAHWRYKGGSIKSADKSYEEKIEWLRHVLDWSKEIESKESSAYSQDSQQSVSEGRVYVFTPEGHVVDLPIGATPLDFAYYVHTDLGHRCRGAKVNGRIVPLSRALRTADQVSIITTRQGEPSRDWLSASMGYLKTSRARSKVQYWFRKQNQEQNQIEGKKLLERELAQLNISGIDLQKAAQRFNKQGTAGLYAAIGAGDVGIEQVLNSLQGRQGTSKSLGALDSVSSLESFDSTAELSTAQRFESSDVYIHGVGNLLTQMARCCRPLPGDSIGGYITQGRGISIHRQDCGNFLRLQGADHQRIIKVDWGSQPQKSYRVKIALDTYDRSGLLLDITKAVDRLGLHIASMTSNEKTRRKKTMNSSHILLALDVPSLDQLSAVLSQLNQIPNVVAARRVSD</sequence>
<dbReference type="SUPFAM" id="SSF81271">
    <property type="entry name" value="TGS-like"/>
    <property type="match status" value="1"/>
</dbReference>
<protein>
    <recommendedName>
        <fullName evidence="1">GTP pyrophosphokinase</fullName>
    </recommendedName>
    <alternativeName>
        <fullName evidence="4">(p)ppGpp synthase</fullName>
    </alternativeName>
    <alternativeName>
        <fullName evidence="3">ATP:GTP 3'-pyrophosphotransferase</fullName>
    </alternativeName>
    <alternativeName>
        <fullName evidence="5">ppGpp synthase I</fullName>
    </alternativeName>
</protein>
<dbReference type="InterPro" id="IPR007685">
    <property type="entry name" value="RelA_SpoT"/>
</dbReference>
<dbReference type="CDD" id="cd04876">
    <property type="entry name" value="ACT_RelA-SpoT"/>
    <property type="match status" value="1"/>
</dbReference>
<organism evidence="9 10">
    <name type="scientific">SAR92 clade bacterium H455</name>
    <dbReference type="NCBI Taxonomy" id="2974818"/>
    <lineage>
        <taxon>Bacteria</taxon>
        <taxon>Pseudomonadati</taxon>
        <taxon>Pseudomonadota</taxon>
        <taxon>Gammaproteobacteria</taxon>
        <taxon>Cellvibrionales</taxon>
        <taxon>Porticoccaceae</taxon>
        <taxon>SAR92 clade</taxon>
    </lineage>
</organism>
<accession>A0ABY5TR35</accession>
<evidence type="ECO:0000256" key="5">
    <source>
        <dbReference type="ARBA" id="ARBA00033308"/>
    </source>
</evidence>
<dbReference type="SUPFAM" id="SSF109604">
    <property type="entry name" value="HD-domain/PDEase-like"/>
    <property type="match status" value="1"/>
</dbReference>
<dbReference type="InterPro" id="IPR033655">
    <property type="entry name" value="TGS_RelA/SpoT"/>
</dbReference>
<dbReference type="InterPro" id="IPR004095">
    <property type="entry name" value="TGS"/>
</dbReference>
<dbReference type="InterPro" id="IPR002912">
    <property type="entry name" value="ACT_dom"/>
</dbReference>
<dbReference type="Gene3D" id="3.10.20.30">
    <property type="match status" value="1"/>
</dbReference>
<dbReference type="SMART" id="SM00954">
    <property type="entry name" value="RelA_SpoT"/>
    <property type="match status" value="1"/>
</dbReference>
<dbReference type="Pfam" id="PF02824">
    <property type="entry name" value="TGS"/>
    <property type="match status" value="1"/>
</dbReference>
<dbReference type="Proteomes" id="UP001059934">
    <property type="component" value="Chromosome"/>
</dbReference>
<dbReference type="Gene3D" id="3.30.460.10">
    <property type="entry name" value="Beta Polymerase, domain 2"/>
    <property type="match status" value="1"/>
</dbReference>
<dbReference type="Gene3D" id="1.10.3210.10">
    <property type="entry name" value="Hypothetical protein af1432"/>
    <property type="match status" value="1"/>
</dbReference>
<dbReference type="Gene3D" id="3.30.70.260">
    <property type="match status" value="1"/>
</dbReference>
<dbReference type="InterPro" id="IPR043519">
    <property type="entry name" value="NT_sf"/>
</dbReference>
<dbReference type="Pfam" id="PF04607">
    <property type="entry name" value="RelA_SpoT"/>
    <property type="match status" value="1"/>
</dbReference>
<evidence type="ECO:0000256" key="3">
    <source>
        <dbReference type="ARBA" id="ARBA00029754"/>
    </source>
</evidence>
<dbReference type="Pfam" id="PF13328">
    <property type="entry name" value="HD_4"/>
    <property type="match status" value="1"/>
</dbReference>
<feature type="domain" description="TGS" evidence="8">
    <location>
        <begin position="418"/>
        <end position="481"/>
    </location>
</feature>
<dbReference type="NCBIfam" id="TIGR00691">
    <property type="entry name" value="spoT_relA"/>
    <property type="match status" value="1"/>
</dbReference>
<dbReference type="PANTHER" id="PTHR21262">
    <property type="entry name" value="GUANOSINE-3',5'-BIS DIPHOSPHATE 3'-PYROPHOSPHOHYDROLASE"/>
    <property type="match status" value="1"/>
</dbReference>
<dbReference type="PANTHER" id="PTHR21262:SF31">
    <property type="entry name" value="GTP PYROPHOSPHOKINASE"/>
    <property type="match status" value="1"/>
</dbReference>
<comment type="similarity">
    <text evidence="6">Belongs to the relA/spoT family.</text>
</comment>
<feature type="domain" description="ACT" evidence="7">
    <location>
        <begin position="685"/>
        <end position="764"/>
    </location>
</feature>
<dbReference type="Pfam" id="PF13291">
    <property type="entry name" value="ACT_4"/>
    <property type="match status" value="1"/>
</dbReference>
<dbReference type="SUPFAM" id="SSF81301">
    <property type="entry name" value="Nucleotidyltransferase"/>
    <property type="match status" value="1"/>
</dbReference>
<dbReference type="InterPro" id="IPR012675">
    <property type="entry name" value="Beta-grasp_dom_sf"/>
</dbReference>
<evidence type="ECO:0000256" key="6">
    <source>
        <dbReference type="RuleBase" id="RU003847"/>
    </source>
</evidence>
<dbReference type="InterPro" id="IPR045865">
    <property type="entry name" value="ACT-like_dom_sf"/>
</dbReference>
<reference evidence="9" key="1">
    <citation type="submission" date="2022-08" db="EMBL/GenBank/DDBJ databases">
        <title>Catabolic pathway analysis in culturable SAR92 clade bacteria reveals their overlooked roles in DMSP degradation in coastal seas.</title>
        <authorList>
            <person name="He X."/>
            <person name="Zhang X."/>
            <person name="Zhang Y."/>
        </authorList>
    </citation>
    <scope>NUCLEOTIDE SEQUENCE</scope>
    <source>
        <strain evidence="9">H455</strain>
    </source>
</reference>